<dbReference type="GO" id="GO:0005886">
    <property type="term" value="C:plasma membrane"/>
    <property type="evidence" value="ECO:0007669"/>
    <property type="project" value="TreeGrafter"/>
</dbReference>
<sequence>MAQGCGAKTSKFILFVFNALVWVASIILIAIGGYVLNNSSKYSDLFGEGSSTLNGVCGVVIGVGCFIFLVGFLGCCGAVVENGLFLKLYFVFLLVLVLAEFIGGIVAFVYRNDIREFIEKNLDEQVTKYYGLADHKAITNAMDDLQQKDKCCGVFNYTDYYNSTFATLPEYAGQAVPKSCCKNEGEVGCNRANPDKTIADRSKIFTDGCMDKLVAVFEDNFVYIGVAALVLILVEVTAMIMACCLISGMKKDSYKSYT</sequence>
<dbReference type="Gene3D" id="1.10.1450.10">
    <property type="entry name" value="Tetraspanin"/>
    <property type="match status" value="1"/>
</dbReference>
<name>A0A8B7XQ37_ACAPL</name>
<comment type="similarity">
    <text evidence="2 6">Belongs to the tetraspanin (TM4SF) family.</text>
</comment>
<dbReference type="GeneID" id="110975097"/>
<evidence type="ECO:0000256" key="2">
    <source>
        <dbReference type="ARBA" id="ARBA00006840"/>
    </source>
</evidence>
<evidence type="ECO:0000256" key="5">
    <source>
        <dbReference type="ARBA" id="ARBA00023136"/>
    </source>
</evidence>
<accession>A0A8B7XQ37</accession>
<dbReference type="InterPro" id="IPR000301">
    <property type="entry name" value="Tetraspanin_animals"/>
</dbReference>
<dbReference type="PANTHER" id="PTHR19282">
    <property type="entry name" value="TETRASPANIN"/>
    <property type="match status" value="1"/>
</dbReference>
<dbReference type="InterPro" id="IPR018499">
    <property type="entry name" value="Tetraspanin/Peripherin"/>
</dbReference>
<evidence type="ECO:0000256" key="6">
    <source>
        <dbReference type="RuleBase" id="RU361218"/>
    </source>
</evidence>
<feature type="transmembrane region" description="Helical" evidence="6">
    <location>
        <begin position="56"/>
        <end position="76"/>
    </location>
</feature>
<organism evidence="7 8">
    <name type="scientific">Acanthaster planci</name>
    <name type="common">Crown-of-thorns starfish</name>
    <dbReference type="NCBI Taxonomy" id="133434"/>
    <lineage>
        <taxon>Eukaryota</taxon>
        <taxon>Metazoa</taxon>
        <taxon>Echinodermata</taxon>
        <taxon>Eleutherozoa</taxon>
        <taxon>Asterozoa</taxon>
        <taxon>Asteroidea</taxon>
        <taxon>Valvatacea</taxon>
        <taxon>Valvatida</taxon>
        <taxon>Acanthasteridae</taxon>
        <taxon>Acanthaster</taxon>
    </lineage>
</organism>
<keyword evidence="7" id="KW-1185">Reference proteome</keyword>
<dbReference type="PRINTS" id="PR00259">
    <property type="entry name" value="TMFOUR"/>
</dbReference>
<dbReference type="Pfam" id="PF00335">
    <property type="entry name" value="Tetraspanin"/>
    <property type="match status" value="1"/>
</dbReference>
<gene>
    <name evidence="8" type="primary">LOC110975097</name>
</gene>
<dbReference type="Proteomes" id="UP000694845">
    <property type="component" value="Unplaced"/>
</dbReference>
<evidence type="ECO:0000313" key="7">
    <source>
        <dbReference type="Proteomes" id="UP000694845"/>
    </source>
</evidence>
<keyword evidence="4 6" id="KW-1133">Transmembrane helix</keyword>
<dbReference type="KEGG" id="aplc:110975097"/>
<keyword evidence="5 6" id="KW-0472">Membrane</keyword>
<feature type="transmembrane region" description="Helical" evidence="6">
    <location>
        <begin position="221"/>
        <end position="246"/>
    </location>
</feature>
<evidence type="ECO:0000256" key="4">
    <source>
        <dbReference type="ARBA" id="ARBA00022989"/>
    </source>
</evidence>
<proteinExistence type="inferred from homology"/>
<dbReference type="AlphaFoldDB" id="A0A8B7XQ37"/>
<reference evidence="8" key="1">
    <citation type="submission" date="2025-08" db="UniProtKB">
        <authorList>
            <consortium name="RefSeq"/>
        </authorList>
    </citation>
    <scope>IDENTIFICATION</scope>
</reference>
<dbReference type="OrthoDB" id="9993879at2759"/>
<feature type="transmembrane region" description="Helical" evidence="6">
    <location>
        <begin position="12"/>
        <end position="36"/>
    </location>
</feature>
<dbReference type="InterPro" id="IPR008952">
    <property type="entry name" value="Tetraspanin_EC2_sf"/>
</dbReference>
<evidence type="ECO:0000313" key="8">
    <source>
        <dbReference type="RefSeq" id="XP_022082939.1"/>
    </source>
</evidence>
<feature type="transmembrane region" description="Helical" evidence="6">
    <location>
        <begin position="88"/>
        <end position="110"/>
    </location>
</feature>
<keyword evidence="3 6" id="KW-0812">Transmembrane</keyword>
<dbReference type="SUPFAM" id="SSF48652">
    <property type="entry name" value="Tetraspanin"/>
    <property type="match status" value="1"/>
</dbReference>
<evidence type="ECO:0000256" key="3">
    <source>
        <dbReference type="ARBA" id="ARBA00022692"/>
    </source>
</evidence>
<dbReference type="RefSeq" id="XP_022082939.1">
    <property type="nucleotide sequence ID" value="XM_022227247.1"/>
</dbReference>
<comment type="subcellular location">
    <subcellularLocation>
        <location evidence="1 6">Membrane</location>
        <topology evidence="1 6">Multi-pass membrane protein</topology>
    </subcellularLocation>
</comment>
<dbReference type="PANTHER" id="PTHR19282:SF519">
    <property type="entry name" value="TETRASPANIN"/>
    <property type="match status" value="1"/>
</dbReference>
<protein>
    <recommendedName>
        <fullName evidence="6">Tetraspanin</fullName>
    </recommendedName>
</protein>
<dbReference type="PIRSF" id="PIRSF002419">
    <property type="entry name" value="Tetraspanin"/>
    <property type="match status" value="1"/>
</dbReference>
<dbReference type="OMA" id="MACCLIS"/>
<evidence type="ECO:0000256" key="1">
    <source>
        <dbReference type="ARBA" id="ARBA00004141"/>
    </source>
</evidence>